<dbReference type="GO" id="GO:0005634">
    <property type="term" value="C:nucleus"/>
    <property type="evidence" value="ECO:0007669"/>
    <property type="project" value="TreeGrafter"/>
</dbReference>
<comment type="similarity">
    <text evidence="1">Belongs to the CAF1 family.</text>
</comment>
<reference evidence="2 3" key="1">
    <citation type="submission" date="2014-04" db="EMBL/GenBank/DDBJ databases">
        <title>A new species of microsporidia sheds light on the evolution of extreme parasitism.</title>
        <authorList>
            <person name="Haag K.L."/>
            <person name="James T.Y."/>
            <person name="Larsson R."/>
            <person name="Schaer T.M."/>
            <person name="Refardt D."/>
            <person name="Pombert J.-F."/>
            <person name="Ebert D."/>
        </authorList>
    </citation>
    <scope>NUCLEOTIDE SEQUENCE [LARGE SCALE GENOMIC DNA]</scope>
    <source>
        <strain evidence="2 3">UGP3</strain>
        <tissue evidence="2">Spores</tissue>
    </source>
</reference>
<organism evidence="2 3">
    <name type="scientific">Mitosporidium daphniae</name>
    <dbReference type="NCBI Taxonomy" id="1485682"/>
    <lineage>
        <taxon>Eukaryota</taxon>
        <taxon>Fungi</taxon>
        <taxon>Fungi incertae sedis</taxon>
        <taxon>Microsporidia</taxon>
        <taxon>Mitosporidium</taxon>
    </lineage>
</organism>
<dbReference type="AlphaFoldDB" id="A0A098VV80"/>
<dbReference type="InterPro" id="IPR012337">
    <property type="entry name" value="RNaseH-like_sf"/>
</dbReference>
<dbReference type="GO" id="GO:1990431">
    <property type="term" value="P:priRNA 3'-end processing"/>
    <property type="evidence" value="ECO:0007669"/>
    <property type="project" value="TreeGrafter"/>
</dbReference>
<dbReference type="InterPro" id="IPR051181">
    <property type="entry name" value="CAF1_poly(A)_ribonucleases"/>
</dbReference>
<evidence type="ECO:0000313" key="3">
    <source>
        <dbReference type="Proteomes" id="UP000029725"/>
    </source>
</evidence>
<dbReference type="GeneID" id="25258343"/>
<dbReference type="Gene3D" id="3.30.1370.50">
    <property type="entry name" value="R3H-like domain"/>
    <property type="match status" value="1"/>
</dbReference>
<dbReference type="SUPFAM" id="SSF53098">
    <property type="entry name" value="Ribonuclease H-like"/>
    <property type="match status" value="1"/>
</dbReference>
<dbReference type="HOGENOM" id="CLU_1349245_0_0_1"/>
<dbReference type="EMBL" id="JMKJ01000041">
    <property type="protein sequence ID" value="KGG52769.1"/>
    <property type="molecule type" value="Genomic_DNA"/>
</dbReference>
<dbReference type="OrthoDB" id="1432093at2759"/>
<keyword evidence="3" id="KW-1185">Reference proteome</keyword>
<dbReference type="GO" id="GO:1990432">
    <property type="term" value="P:siRNA 3'-end processing"/>
    <property type="evidence" value="ECO:0007669"/>
    <property type="project" value="TreeGrafter"/>
</dbReference>
<proteinExistence type="inferred from homology"/>
<dbReference type="GO" id="GO:0003723">
    <property type="term" value="F:RNA binding"/>
    <property type="evidence" value="ECO:0007669"/>
    <property type="project" value="TreeGrafter"/>
</dbReference>
<name>A0A098VV80_9MICR</name>
<dbReference type="Gene3D" id="3.30.420.10">
    <property type="entry name" value="Ribonuclease H-like superfamily/Ribonuclease H"/>
    <property type="match status" value="1"/>
</dbReference>
<dbReference type="InterPro" id="IPR036397">
    <property type="entry name" value="RNaseH_sf"/>
</dbReference>
<dbReference type="InterPro" id="IPR006941">
    <property type="entry name" value="RNase_CAF1"/>
</dbReference>
<gene>
    <name evidence="2" type="ORF">DI09_137p40</name>
</gene>
<dbReference type="PANTHER" id="PTHR15092:SF44">
    <property type="entry name" value="POLY(A)-SPECIFIC RIBONUCLEASE PARN"/>
    <property type="match status" value="1"/>
</dbReference>
<dbReference type="GO" id="GO:0000175">
    <property type="term" value="F:3'-5'-RNA exonuclease activity"/>
    <property type="evidence" value="ECO:0007669"/>
    <property type="project" value="TreeGrafter"/>
</dbReference>
<dbReference type="VEuPathDB" id="MicrosporidiaDB:DI09_137p40"/>
<dbReference type="InterPro" id="IPR036867">
    <property type="entry name" value="R3H_dom_sf"/>
</dbReference>
<dbReference type="Pfam" id="PF04857">
    <property type="entry name" value="CAF1"/>
    <property type="match status" value="1"/>
</dbReference>
<dbReference type="GO" id="GO:0000289">
    <property type="term" value="P:nuclear-transcribed mRNA poly(A) tail shortening"/>
    <property type="evidence" value="ECO:0007669"/>
    <property type="project" value="TreeGrafter"/>
</dbReference>
<protein>
    <submittedName>
        <fullName evidence="2">Putative ribonuclease</fullName>
    </submittedName>
</protein>
<dbReference type="RefSeq" id="XP_013239205.1">
    <property type="nucleotide sequence ID" value="XM_013383751.1"/>
</dbReference>
<comment type="caution">
    <text evidence="2">The sequence shown here is derived from an EMBL/GenBank/DDBJ whole genome shotgun (WGS) entry which is preliminary data.</text>
</comment>
<dbReference type="PANTHER" id="PTHR15092">
    <property type="entry name" value="POLY A -SPECIFIC RIBONUCLEASE/TARGET OF EGR1, MEMBER 1"/>
    <property type="match status" value="1"/>
</dbReference>
<dbReference type="Proteomes" id="UP000029725">
    <property type="component" value="Unassembled WGS sequence"/>
</dbReference>
<evidence type="ECO:0000256" key="1">
    <source>
        <dbReference type="ARBA" id="ARBA00008372"/>
    </source>
</evidence>
<accession>A0A098VV80</accession>
<dbReference type="SUPFAM" id="SSF82708">
    <property type="entry name" value="R3H domain"/>
    <property type="match status" value="1"/>
</dbReference>
<evidence type="ECO:0000313" key="2">
    <source>
        <dbReference type="EMBL" id="KGG52769.1"/>
    </source>
</evidence>
<sequence length="203" mass="23645">MEITKSSFKRVFPLVEEVIRRCTFISIDGEYSGLYTNKSKSIAMADDMQQRYEKIRDSSQAFSFLQFGMTAFTWDPSTSSFDVKPFSFYLFSDPSKLLGLDRRFSFQASSASFLADFHFNFNKVFHEGIQFLNRSEENNFRQRSAEPTSQNPNVLVPPEHAEFVNSNMSNIESWITSESSMSLELPKMNSFRRLLMYQQIRTK</sequence>